<evidence type="ECO:0000256" key="1">
    <source>
        <dbReference type="ARBA" id="ARBA00022801"/>
    </source>
</evidence>
<proteinExistence type="predicted"/>
<dbReference type="Gene3D" id="2.40.70.10">
    <property type="entry name" value="Acid Proteases"/>
    <property type="match status" value="1"/>
</dbReference>
<dbReference type="PROSITE" id="PS50175">
    <property type="entry name" value="ASP_PROT_RETROV"/>
    <property type="match status" value="1"/>
</dbReference>
<feature type="compositionally biased region" description="Polar residues" evidence="2">
    <location>
        <begin position="168"/>
        <end position="177"/>
    </location>
</feature>
<reference evidence="4" key="1">
    <citation type="journal article" date="2002" name="J. Virol.">
        <title>Complete sequence of a novel highly divergent simian T-cell lymphotropic virus from wild-caught red-capped mangabeys (Cercocebus torquatus) from Cameroon: a new primate T-lymphotropic virus type 3 subtype.</title>
        <authorList>
            <person name="Meertens L."/>
            <person name="Mahieux R."/>
            <person name="Mauclere P."/>
            <person name="Lewis J."/>
            <person name="Gessain A."/>
        </authorList>
    </citation>
    <scope>NUCLEOTIDE SEQUENCE [LARGE SCALE GENOMIC DNA]</scope>
    <source>
        <strain evidence="4">CTO-604</strain>
    </source>
</reference>
<name>Q8URT2_9DELA</name>
<dbReference type="Proteomes" id="UP000202312">
    <property type="component" value="Segment"/>
</dbReference>
<feature type="domain" description="Peptidase A2" evidence="3">
    <location>
        <begin position="50"/>
        <end position="128"/>
    </location>
</feature>
<evidence type="ECO:0000313" key="5">
    <source>
        <dbReference type="Proteomes" id="UP000202312"/>
    </source>
</evidence>
<dbReference type="InterPro" id="IPR001969">
    <property type="entry name" value="Aspartic_peptidase_AS"/>
</dbReference>
<accession>Q8URT2</accession>
<organism evidence="4 5">
    <name type="scientific">Primate T-lymphotropic virus 3</name>
    <dbReference type="NCBI Taxonomy" id="194443"/>
    <lineage>
        <taxon>Viruses</taxon>
        <taxon>Riboviria</taxon>
        <taxon>Pararnavirae</taxon>
        <taxon>Artverviricota</taxon>
        <taxon>Revtraviricetes</taxon>
        <taxon>Ortervirales</taxon>
        <taxon>Retroviridae</taxon>
        <taxon>Orthoretrovirinae</taxon>
        <taxon>Deltaretrovirus</taxon>
        <taxon>Deltaretrovirus priTlym3</taxon>
    </lineage>
</organism>
<dbReference type="GO" id="GO:0004190">
    <property type="term" value="F:aspartic-type endopeptidase activity"/>
    <property type="evidence" value="ECO:0007669"/>
    <property type="project" value="InterPro"/>
</dbReference>
<feature type="region of interest" description="Disordered" evidence="2">
    <location>
        <begin position="157"/>
        <end position="177"/>
    </location>
</feature>
<evidence type="ECO:0000256" key="2">
    <source>
        <dbReference type="SAM" id="MobiDB-lite"/>
    </source>
</evidence>
<dbReference type="EMBL" id="AF391797">
    <property type="protein sequence ID" value="AAL48212.1"/>
    <property type="molecule type" value="Genomic_DNA"/>
</dbReference>
<dbReference type="SUPFAM" id="SSF50630">
    <property type="entry name" value="Acid proteases"/>
    <property type="match status" value="1"/>
</dbReference>
<dbReference type="InterPro" id="IPR021109">
    <property type="entry name" value="Peptidase_aspartic_dom_sf"/>
</dbReference>
<feature type="non-terminal residue" evidence="4">
    <location>
        <position position="1"/>
    </location>
</feature>
<evidence type="ECO:0000313" key="4">
    <source>
        <dbReference type="EMBL" id="AAL48212.1"/>
    </source>
</evidence>
<dbReference type="RefSeq" id="NP_542257.1">
    <property type="nucleotide sequence ID" value="NC_003323.1"/>
</dbReference>
<dbReference type="InterPro" id="IPR018061">
    <property type="entry name" value="Retropepsins"/>
</dbReference>
<dbReference type="GO" id="GO:0006508">
    <property type="term" value="P:proteolysis"/>
    <property type="evidence" value="ECO:0007669"/>
    <property type="project" value="UniProtKB-KW"/>
</dbReference>
<dbReference type="PROSITE" id="PS00141">
    <property type="entry name" value="ASP_PROTEASE"/>
    <property type="match status" value="1"/>
</dbReference>
<keyword evidence="5" id="KW-1185">Reference proteome</keyword>
<dbReference type="Pfam" id="PF00077">
    <property type="entry name" value="RVP"/>
    <property type="match status" value="1"/>
</dbReference>
<dbReference type="GeneID" id="1725178"/>
<dbReference type="InterPro" id="IPR001995">
    <property type="entry name" value="Peptidase_A2_cat"/>
</dbReference>
<keyword evidence="4" id="KW-0645">Protease</keyword>
<sequence length="177" mass="19042">SLPCPGAKKLLRGGGLTSPRTILPLIPLSQQRQPILHVQVSFSNTSPVGVQALLDTGADITVLPAYLCPPDSNLQDTTVLGAGGPSTSKFKILPRPVHIHLPFRKRPVTLTSCLIDTNDQWTILGRDALQQCQSSLYLADQPSSVLPVQTPKLIGLEHLPPPPEVSQFPLNRSASRP</sequence>
<protein>
    <submittedName>
        <fullName evidence="4">Protease</fullName>
    </submittedName>
</protein>
<evidence type="ECO:0000259" key="3">
    <source>
        <dbReference type="PROSITE" id="PS50175"/>
    </source>
</evidence>
<dbReference type="KEGG" id="vg:1725178"/>
<keyword evidence="1" id="KW-0378">Hydrolase</keyword>